<evidence type="ECO:0000313" key="4">
    <source>
        <dbReference type="Proteomes" id="UP000526083"/>
    </source>
</evidence>
<feature type="transmembrane region" description="Helical" evidence="1">
    <location>
        <begin position="95"/>
        <end position="113"/>
    </location>
</feature>
<accession>A0A7W3PN85</accession>
<evidence type="ECO:0000313" key="2">
    <source>
        <dbReference type="EMBL" id="MBA8817132.1"/>
    </source>
</evidence>
<keyword evidence="1" id="KW-0472">Membrane</keyword>
<keyword evidence="1" id="KW-0812">Transmembrane</keyword>
<dbReference type="RefSeq" id="WP_167045568.1">
    <property type="nucleotide sequence ID" value="NZ_JAAOZB010000001.1"/>
</dbReference>
<gene>
    <name evidence="2" type="ORF">FHX48_002230</name>
    <name evidence="3" type="ORF">FHX48_002814</name>
</gene>
<evidence type="ECO:0008006" key="5">
    <source>
        <dbReference type="Google" id="ProtNLM"/>
    </source>
</evidence>
<keyword evidence="1" id="KW-1133">Transmembrane helix</keyword>
<keyword evidence="4" id="KW-1185">Reference proteome</keyword>
<dbReference type="EMBL" id="JACGWY010000005">
    <property type="protein sequence ID" value="MBA8817132.1"/>
    <property type="molecule type" value="Genomic_DNA"/>
</dbReference>
<reference evidence="3 4" key="1">
    <citation type="submission" date="2020-07" db="EMBL/GenBank/DDBJ databases">
        <title>Sequencing the genomes of 1000 actinobacteria strains.</title>
        <authorList>
            <person name="Klenk H.-P."/>
        </authorList>
    </citation>
    <scope>NUCLEOTIDE SEQUENCE [LARGE SCALE GENOMIC DNA]</scope>
    <source>
        <strain evidence="3 4">DSM 27576</strain>
    </source>
</reference>
<dbReference type="Proteomes" id="UP000526083">
    <property type="component" value="Unassembled WGS sequence"/>
</dbReference>
<proteinExistence type="predicted"/>
<organism evidence="3 4">
    <name type="scientific">Microbacterium halimionae</name>
    <dbReference type="NCBI Taxonomy" id="1526413"/>
    <lineage>
        <taxon>Bacteria</taxon>
        <taxon>Bacillati</taxon>
        <taxon>Actinomycetota</taxon>
        <taxon>Actinomycetes</taxon>
        <taxon>Micrococcales</taxon>
        <taxon>Microbacteriaceae</taxon>
        <taxon>Microbacterium</taxon>
    </lineage>
</organism>
<name>A0A7W3PN85_9MICO</name>
<dbReference type="EMBL" id="JACGWY010000010">
    <property type="protein sequence ID" value="MBA8817709.1"/>
    <property type="molecule type" value="Genomic_DNA"/>
</dbReference>
<feature type="transmembrane region" description="Helical" evidence="1">
    <location>
        <begin position="44"/>
        <end position="64"/>
    </location>
</feature>
<sequence length="358" mass="37983">MLQLSTAWRQLSDSARLLLAGKTAMAATIAWLTVSWIPLAEDQYAYYAPLGAIVSMYTTVAASVKSGAQALLGLAVGIGLGVLGITMVINGVPIVAALAIVIAAGVLMGGLTALGAGRDWVAVAALFVMLLSGPDVEEYSLSYLLSVLWGVLVGVVVNLVVVPPLYLRRAGNQLAVLRDAVVSALNSVADQLEAPQSNTATISIDTGRLTRVVDDVSFEVKSADESSRANPRARWYRDQLHGTGREMQSLQLISAHANDVARVLGRLEESDETRLHGEVRAKCIAAIRACTVLVGTLDGAHVDRELCAAAESAVDEFLVSLYEAPSEQVTFRSEVWTVGFALRWILDASRPPAGSENT</sequence>
<protein>
    <recommendedName>
        <fullName evidence="5">FUSC family protein</fullName>
    </recommendedName>
</protein>
<feature type="transmembrane region" description="Helical" evidence="1">
    <location>
        <begin position="142"/>
        <end position="167"/>
    </location>
</feature>
<dbReference type="AlphaFoldDB" id="A0A7W3PN85"/>
<feature type="transmembrane region" description="Helical" evidence="1">
    <location>
        <begin position="17"/>
        <end position="38"/>
    </location>
</feature>
<evidence type="ECO:0000313" key="3">
    <source>
        <dbReference type="EMBL" id="MBA8817709.1"/>
    </source>
</evidence>
<comment type="caution">
    <text evidence="3">The sequence shown here is derived from an EMBL/GenBank/DDBJ whole genome shotgun (WGS) entry which is preliminary data.</text>
</comment>
<feature type="transmembrane region" description="Helical" evidence="1">
    <location>
        <begin position="71"/>
        <end position="89"/>
    </location>
</feature>
<evidence type="ECO:0000256" key="1">
    <source>
        <dbReference type="SAM" id="Phobius"/>
    </source>
</evidence>